<sequence length="92" mass="9985">MKFSSVTLLLFVATGAVATPVDSLPNQLDARDGLFPRRTFPGKCTRSDNRCKYENSNGKTVTISCGTAANKKCTKDNADCVYDDANRSVKCD</sequence>
<dbReference type="EMBL" id="JAAMOD010000497">
    <property type="protein sequence ID" value="KAF5228166.1"/>
    <property type="molecule type" value="Genomic_DNA"/>
</dbReference>
<evidence type="ECO:0000256" key="3">
    <source>
        <dbReference type="SAM" id="SignalP"/>
    </source>
</evidence>
<proteinExistence type="predicted"/>
<name>A0AAN5YZJ5_FUSAU</name>
<evidence type="ECO:0008006" key="6">
    <source>
        <dbReference type="Google" id="ProtNLM"/>
    </source>
</evidence>
<dbReference type="GO" id="GO:0050832">
    <property type="term" value="P:defense response to fungus"/>
    <property type="evidence" value="ECO:0007669"/>
    <property type="project" value="UniProtKB-KW"/>
</dbReference>
<feature type="chain" id="PRO_5042904859" description="Antifungal protein" evidence="3">
    <location>
        <begin position="19"/>
        <end position="92"/>
    </location>
</feature>
<evidence type="ECO:0000256" key="2">
    <source>
        <dbReference type="ARBA" id="ARBA00022577"/>
    </source>
</evidence>
<reference evidence="4 5" key="1">
    <citation type="submission" date="2020-02" db="EMBL/GenBank/DDBJ databases">
        <title>Identification and distribution of gene clusters putatively required for synthesis of sphingolipid metabolism inhibitors in phylogenetically diverse species of the filamentous fungus Fusarium.</title>
        <authorList>
            <person name="Kim H.-S."/>
            <person name="Busman M."/>
            <person name="Brown D.W."/>
            <person name="Divon H."/>
            <person name="Uhlig S."/>
            <person name="Proctor R.H."/>
        </authorList>
    </citation>
    <scope>NUCLEOTIDE SEQUENCE [LARGE SCALE GENOMIC DNA]</scope>
    <source>
        <strain evidence="4 5">NRRL 2903</strain>
    </source>
</reference>
<protein>
    <recommendedName>
        <fullName evidence="6">Antifungal protein</fullName>
    </recommendedName>
</protein>
<comment type="caution">
    <text evidence="4">The sequence shown here is derived from an EMBL/GenBank/DDBJ whole genome shotgun (WGS) entry which is preliminary data.</text>
</comment>
<feature type="signal peptide" evidence="3">
    <location>
        <begin position="1"/>
        <end position="18"/>
    </location>
</feature>
<dbReference type="SUPFAM" id="SSF57598">
    <property type="entry name" value="Antifungal protein (AGAFP)"/>
    <property type="match status" value="1"/>
</dbReference>
<gene>
    <name evidence="4" type="ORF">FAUST_11285</name>
</gene>
<keyword evidence="5" id="KW-1185">Reference proteome</keyword>
<keyword evidence="2" id="KW-0295">Fungicide</keyword>
<dbReference type="Gene3D" id="2.40.50.60">
    <property type="entry name" value="Antifungal protein domain"/>
    <property type="match status" value="1"/>
</dbReference>
<accession>A0AAN5YZJ5</accession>
<dbReference type="Proteomes" id="UP000537989">
    <property type="component" value="Unassembled WGS sequence"/>
</dbReference>
<dbReference type="InterPro" id="IPR023112">
    <property type="entry name" value="Antifungal-protein_dom_sf"/>
</dbReference>
<dbReference type="GO" id="GO:0031640">
    <property type="term" value="P:killing of cells of another organism"/>
    <property type="evidence" value="ECO:0007669"/>
    <property type="project" value="UniProtKB-KW"/>
</dbReference>
<organism evidence="4 5">
    <name type="scientific">Fusarium austroamericanum</name>
    <dbReference type="NCBI Taxonomy" id="282268"/>
    <lineage>
        <taxon>Eukaryota</taxon>
        <taxon>Fungi</taxon>
        <taxon>Dikarya</taxon>
        <taxon>Ascomycota</taxon>
        <taxon>Pezizomycotina</taxon>
        <taxon>Sordariomycetes</taxon>
        <taxon>Hypocreomycetidae</taxon>
        <taxon>Hypocreales</taxon>
        <taxon>Nectriaceae</taxon>
        <taxon>Fusarium</taxon>
    </lineage>
</organism>
<evidence type="ECO:0000313" key="4">
    <source>
        <dbReference type="EMBL" id="KAF5228166.1"/>
    </source>
</evidence>
<dbReference type="InterPro" id="IPR022706">
    <property type="entry name" value="Antifungal_prot"/>
</dbReference>
<dbReference type="Pfam" id="PF11402">
    <property type="entry name" value="Antifungal_prot"/>
    <property type="match status" value="1"/>
</dbReference>
<dbReference type="AlphaFoldDB" id="A0AAN5YZJ5"/>
<evidence type="ECO:0000313" key="5">
    <source>
        <dbReference type="Proteomes" id="UP000537989"/>
    </source>
</evidence>
<keyword evidence="3" id="KW-0732">Signal</keyword>
<keyword evidence="1" id="KW-0929">Antimicrobial</keyword>
<evidence type="ECO:0000256" key="1">
    <source>
        <dbReference type="ARBA" id="ARBA00022529"/>
    </source>
</evidence>